<gene>
    <name evidence="1" type="ORF">ACFSSA_09365</name>
</gene>
<evidence type="ECO:0000313" key="2">
    <source>
        <dbReference type="Proteomes" id="UP001597375"/>
    </source>
</evidence>
<dbReference type="RefSeq" id="WP_386820172.1">
    <property type="nucleotide sequence ID" value="NZ_JBHUIT010000017.1"/>
</dbReference>
<keyword evidence="2" id="KW-1185">Reference proteome</keyword>
<comment type="caution">
    <text evidence="1">The sequence shown here is derived from an EMBL/GenBank/DDBJ whole genome shotgun (WGS) entry which is preliminary data.</text>
</comment>
<accession>A0ABW5D8Y7</accession>
<proteinExistence type="predicted"/>
<sequence length="124" mass="13043">MDEEFSRDGDQGLLVVFAAGSQVPAEGRLRLPDELVVKTVPAGRSANPSAFRANLTTGSTHKPVGIVSRVILVAVCRSKAEAFRARDRVANGEVIAGTVVEWEAGAGARRRQRALNNGASSLGC</sequence>
<dbReference type="Proteomes" id="UP001597375">
    <property type="component" value="Unassembled WGS sequence"/>
</dbReference>
<name>A0ABW5D8Y7_9BACT</name>
<evidence type="ECO:0000313" key="1">
    <source>
        <dbReference type="EMBL" id="MFD2256884.1"/>
    </source>
</evidence>
<reference evidence="2" key="1">
    <citation type="journal article" date="2019" name="Int. J. Syst. Evol. Microbiol.">
        <title>The Global Catalogue of Microorganisms (GCM) 10K type strain sequencing project: providing services to taxonomists for standard genome sequencing and annotation.</title>
        <authorList>
            <consortium name="The Broad Institute Genomics Platform"/>
            <consortium name="The Broad Institute Genome Sequencing Center for Infectious Disease"/>
            <person name="Wu L."/>
            <person name="Ma J."/>
        </authorList>
    </citation>
    <scope>NUCLEOTIDE SEQUENCE [LARGE SCALE GENOMIC DNA]</scope>
    <source>
        <strain evidence="2">CGMCC 4.7106</strain>
    </source>
</reference>
<protein>
    <submittedName>
        <fullName evidence="1">Uncharacterized protein</fullName>
    </submittedName>
</protein>
<dbReference type="EMBL" id="JBHUIT010000017">
    <property type="protein sequence ID" value="MFD2256884.1"/>
    <property type="molecule type" value="Genomic_DNA"/>
</dbReference>
<organism evidence="1 2">
    <name type="scientific">Luteolibacter algae</name>
    <dbReference type="NCBI Taxonomy" id="454151"/>
    <lineage>
        <taxon>Bacteria</taxon>
        <taxon>Pseudomonadati</taxon>
        <taxon>Verrucomicrobiota</taxon>
        <taxon>Verrucomicrobiia</taxon>
        <taxon>Verrucomicrobiales</taxon>
        <taxon>Verrucomicrobiaceae</taxon>
        <taxon>Luteolibacter</taxon>
    </lineage>
</organism>